<comment type="subcellular location">
    <subcellularLocation>
        <location evidence="2">Cytoplasm</location>
    </subcellularLocation>
</comment>
<dbReference type="InterPro" id="IPR023799">
    <property type="entry name" value="RbfA_dom_sf"/>
</dbReference>
<dbReference type="SUPFAM" id="SSF89919">
    <property type="entry name" value="Ribosome-binding factor A, RbfA"/>
    <property type="match status" value="1"/>
</dbReference>
<dbReference type="GO" id="GO:0030490">
    <property type="term" value="P:maturation of SSU-rRNA"/>
    <property type="evidence" value="ECO:0007669"/>
    <property type="project" value="UniProtKB-UniRule"/>
</dbReference>
<feature type="compositionally biased region" description="Acidic residues" evidence="3">
    <location>
        <begin position="129"/>
        <end position="143"/>
    </location>
</feature>
<feature type="region of interest" description="Disordered" evidence="3">
    <location>
        <begin position="125"/>
        <end position="150"/>
    </location>
</feature>
<dbReference type="NCBIfam" id="TIGR00082">
    <property type="entry name" value="rbfA"/>
    <property type="match status" value="1"/>
</dbReference>
<keyword evidence="1 2" id="KW-0690">Ribosome biogenesis</keyword>
<accession>A0A7W9ZF23</accession>
<evidence type="ECO:0000313" key="5">
    <source>
        <dbReference type="Proteomes" id="UP000544872"/>
    </source>
</evidence>
<dbReference type="AlphaFoldDB" id="A0A7W9ZF23"/>
<dbReference type="Pfam" id="PF02033">
    <property type="entry name" value="RBFA"/>
    <property type="match status" value="1"/>
</dbReference>
<keyword evidence="2" id="KW-0963">Cytoplasm</keyword>
<dbReference type="PANTHER" id="PTHR33515">
    <property type="entry name" value="RIBOSOME-BINDING FACTOR A, CHLOROPLASTIC-RELATED"/>
    <property type="match status" value="1"/>
</dbReference>
<name>A0A7W9ZF23_NOVIT</name>
<reference evidence="4 5" key="1">
    <citation type="submission" date="2020-08" db="EMBL/GenBank/DDBJ databases">
        <title>Genomic Encyclopedia of Type Strains, Phase IV (KMG-IV): sequencing the most valuable type-strain genomes for metagenomic binning, comparative biology and taxonomic classification.</title>
        <authorList>
            <person name="Goeker M."/>
        </authorList>
    </citation>
    <scope>NUCLEOTIDE SEQUENCE [LARGE SCALE GENOMIC DNA]</scope>
    <source>
        <strain evidence="4 5">DSM 11590</strain>
    </source>
</reference>
<dbReference type="PANTHER" id="PTHR33515:SF1">
    <property type="entry name" value="RIBOSOME-BINDING FACTOR A, CHLOROPLASTIC-RELATED"/>
    <property type="match status" value="1"/>
</dbReference>
<proteinExistence type="inferred from homology"/>
<dbReference type="NCBIfam" id="NF001802">
    <property type="entry name" value="PRK00521.2-5"/>
    <property type="match status" value="1"/>
</dbReference>
<evidence type="ECO:0000256" key="3">
    <source>
        <dbReference type="SAM" id="MobiDB-lite"/>
    </source>
</evidence>
<dbReference type="GO" id="GO:0005829">
    <property type="term" value="C:cytosol"/>
    <property type="evidence" value="ECO:0007669"/>
    <property type="project" value="TreeGrafter"/>
</dbReference>
<comment type="caution">
    <text evidence="4">The sequence shown here is derived from an EMBL/GenBank/DDBJ whole genome shotgun (WGS) entry which is preliminary data.</text>
</comment>
<dbReference type="HAMAP" id="MF_00003">
    <property type="entry name" value="RbfA"/>
    <property type="match status" value="1"/>
</dbReference>
<sequence length="150" mass="17032">MIRPSNQAPTQRQLRVNEEIHHALAWVLERGQFRDPVLAATPITVTEVRCSPDLRNATVFFTPLGGQGNAEALRDALTRAQSYLRHELSRTVEMKYLPRLSFQVDTSFDEYARIDTLLHRPDVMRDTAVSDEDGDDQDADGQEEGDRHDA</sequence>
<gene>
    <name evidence="2" type="primary">rbfA</name>
    <name evidence="4" type="ORF">FHS48_001331</name>
</gene>
<organism evidence="4 5">
    <name type="scientific">Novispirillum itersonii</name>
    <name type="common">Aquaspirillum itersonii</name>
    <dbReference type="NCBI Taxonomy" id="189"/>
    <lineage>
        <taxon>Bacteria</taxon>
        <taxon>Pseudomonadati</taxon>
        <taxon>Pseudomonadota</taxon>
        <taxon>Alphaproteobacteria</taxon>
        <taxon>Rhodospirillales</taxon>
        <taxon>Novispirillaceae</taxon>
        <taxon>Novispirillum</taxon>
    </lineage>
</organism>
<dbReference type="InterPro" id="IPR015946">
    <property type="entry name" value="KH_dom-like_a/b"/>
</dbReference>
<dbReference type="InterPro" id="IPR000238">
    <property type="entry name" value="RbfA"/>
</dbReference>
<evidence type="ECO:0000256" key="2">
    <source>
        <dbReference type="HAMAP-Rule" id="MF_00003"/>
    </source>
</evidence>
<comment type="subunit">
    <text evidence="2">Monomer. Binds 30S ribosomal subunits, but not 50S ribosomal subunits or 70S ribosomes.</text>
</comment>
<dbReference type="RefSeq" id="WP_184262570.1">
    <property type="nucleotide sequence ID" value="NZ_JACIIX010000003.1"/>
</dbReference>
<dbReference type="Gene3D" id="3.30.300.20">
    <property type="match status" value="1"/>
</dbReference>
<protein>
    <recommendedName>
        <fullName evidence="2">Ribosome-binding factor A</fullName>
    </recommendedName>
</protein>
<dbReference type="GO" id="GO:0043024">
    <property type="term" value="F:ribosomal small subunit binding"/>
    <property type="evidence" value="ECO:0007669"/>
    <property type="project" value="TreeGrafter"/>
</dbReference>
<comment type="function">
    <text evidence="2">One of several proteins that assist in the late maturation steps of the functional core of the 30S ribosomal subunit. Associates with free 30S ribosomal subunits (but not with 30S subunits that are part of 70S ribosomes or polysomes). Required for efficient processing of 16S rRNA. May interact with the 5'-terminal helix region of 16S rRNA.</text>
</comment>
<evidence type="ECO:0000313" key="4">
    <source>
        <dbReference type="EMBL" id="MBB6209923.1"/>
    </source>
</evidence>
<dbReference type="Proteomes" id="UP000544872">
    <property type="component" value="Unassembled WGS sequence"/>
</dbReference>
<evidence type="ECO:0000256" key="1">
    <source>
        <dbReference type="ARBA" id="ARBA00022517"/>
    </source>
</evidence>
<dbReference type="EMBL" id="JACIIX010000003">
    <property type="protein sequence ID" value="MBB6209923.1"/>
    <property type="molecule type" value="Genomic_DNA"/>
</dbReference>
<comment type="similarity">
    <text evidence="2">Belongs to the RbfA family.</text>
</comment>
<keyword evidence="5" id="KW-1185">Reference proteome</keyword>